<evidence type="ECO:0000313" key="1">
    <source>
        <dbReference type="EMBL" id="GMQ63797.1"/>
    </source>
</evidence>
<protein>
    <submittedName>
        <fullName evidence="1">Radical SAM protein</fullName>
    </submittedName>
</protein>
<name>A0ACB5ULR4_9FIRM</name>
<sequence>MKICLIEPPVPFAQPEEQSYEQNKYLFPNISMGYIGAVLEKEKYDVDIIECPGQNISSKKLYQIIEEKQYDMIGFITYYFDAEFALINLSRVIQKIKKRAPLAYIFAGGYLASLCPEKLLNEIVGIDCCVIGEAEMTCLELVQHIEQGKNTQDVLGIAYKNQEQIIINEPRHYIENLDELPFPKRAFIHEKYPVATIISSRGCYGKCKFCVDRELYSKNNCYKIRYRSPQNVVAEIEYLVKNHQIKKILFCDDNFLGNSILKKQWLKDFCDLMKEKQMNITFRIDSRANDVIACKDNINLLKEVGLVCIYVGVETFLQEQLDYYGKGVTVEQNIKAIEIVRDANLQLKYGFIMLQPYTTLEEISKNIRILKELEIYKYSHPCQDLHLAGIRRLFAPPGIELNTQLKEQQLESENKFHYDFVDEKVSLFYTIALEWKERFNKYIPLYYLYNKAELNGTKDVVKQLINGNEEVKKLDLMFTEELCQKILNNEISSKNDSYNLLVTWEDMIKDIFYSYDAIRSLAM</sequence>
<evidence type="ECO:0000313" key="2">
    <source>
        <dbReference type="Proteomes" id="UP001374599"/>
    </source>
</evidence>
<organism evidence="1 2">
    <name type="scientific">Vallitalea maricola</name>
    <dbReference type="NCBI Taxonomy" id="3074433"/>
    <lineage>
        <taxon>Bacteria</taxon>
        <taxon>Bacillati</taxon>
        <taxon>Bacillota</taxon>
        <taxon>Clostridia</taxon>
        <taxon>Lachnospirales</taxon>
        <taxon>Vallitaleaceae</taxon>
        <taxon>Vallitalea</taxon>
    </lineage>
</organism>
<dbReference type="Proteomes" id="UP001374599">
    <property type="component" value="Unassembled WGS sequence"/>
</dbReference>
<proteinExistence type="predicted"/>
<dbReference type="EMBL" id="BTPU01000052">
    <property type="protein sequence ID" value="GMQ63797.1"/>
    <property type="molecule type" value="Genomic_DNA"/>
</dbReference>
<keyword evidence="2" id="KW-1185">Reference proteome</keyword>
<gene>
    <name evidence="1" type="ORF">AN2V17_30320</name>
</gene>
<reference evidence="1" key="1">
    <citation type="submission" date="2023-09" db="EMBL/GenBank/DDBJ databases">
        <title>Vallitalea sediminicola and Vallitalea maricola sp. nov., anaerobic bacteria isolated from marine sediment.</title>
        <authorList>
            <person name="Hirano S."/>
            <person name="Maeda A."/>
            <person name="Terahara T."/>
            <person name="Mori K."/>
            <person name="Hamada M."/>
            <person name="Matsumoto R."/>
            <person name="Kobayashi T."/>
        </authorList>
    </citation>
    <scope>NUCLEOTIDE SEQUENCE</scope>
    <source>
        <strain evidence="1">AN17-2</strain>
    </source>
</reference>
<accession>A0ACB5ULR4</accession>
<comment type="caution">
    <text evidence="1">The sequence shown here is derived from an EMBL/GenBank/DDBJ whole genome shotgun (WGS) entry which is preliminary data.</text>
</comment>